<evidence type="ECO:0000256" key="11">
    <source>
        <dbReference type="RuleBase" id="RU367094"/>
    </source>
</evidence>
<evidence type="ECO:0000313" key="14">
    <source>
        <dbReference type="EMBL" id="KAK7034706.1"/>
    </source>
</evidence>
<keyword evidence="15" id="KW-1185">Reference proteome</keyword>
<keyword evidence="7 11" id="KW-0119">Carbohydrate metabolism</keyword>
<dbReference type="SUPFAM" id="SSF57180">
    <property type="entry name" value="Cellulose-binding domain"/>
    <property type="match status" value="1"/>
</dbReference>
<dbReference type="GO" id="GO:0030600">
    <property type="term" value="F:feruloyl esterase activity"/>
    <property type="evidence" value="ECO:0007669"/>
    <property type="project" value="UniProtKB-UniRule"/>
</dbReference>
<dbReference type="GO" id="GO:0005576">
    <property type="term" value="C:extracellular region"/>
    <property type="evidence" value="ECO:0007669"/>
    <property type="project" value="UniProtKB-SubCell"/>
</dbReference>
<evidence type="ECO:0000256" key="1">
    <source>
        <dbReference type="ARBA" id="ARBA00004613"/>
    </source>
</evidence>
<keyword evidence="8 11" id="KW-0624">Polysaccharide degradation</keyword>
<evidence type="ECO:0000256" key="4">
    <source>
        <dbReference type="ARBA" id="ARBA00022651"/>
    </source>
</evidence>
<evidence type="ECO:0000256" key="7">
    <source>
        <dbReference type="ARBA" id="ARBA00023277"/>
    </source>
</evidence>
<comment type="function">
    <text evidence="9 11">Involved in degradation of plant cell walls. Hydrolyzes the feruloyl-arabinose ester bond in arabinoxylans, and the feruloyl-galactose ester bond in pectin. Active against paranitrophenyl-acetate, methyl ferulate and wheat arabinoxylan.</text>
</comment>
<dbReference type="Pfam" id="PF00734">
    <property type="entry name" value="CBM_1"/>
    <property type="match status" value="1"/>
</dbReference>
<dbReference type="SUPFAM" id="SSF53474">
    <property type="entry name" value="alpha/beta-Hydrolases"/>
    <property type="match status" value="1"/>
</dbReference>
<feature type="region of interest" description="Disordered" evidence="12">
    <location>
        <begin position="67"/>
        <end position="90"/>
    </location>
</feature>
<dbReference type="EMBL" id="JAYKXP010000055">
    <property type="protein sequence ID" value="KAK7034706.1"/>
    <property type="molecule type" value="Genomic_DNA"/>
</dbReference>
<dbReference type="InterPro" id="IPR035971">
    <property type="entry name" value="CBD_sf"/>
</dbReference>
<organism evidence="14 15">
    <name type="scientific">Paramarasmius palmivorus</name>
    <dbReference type="NCBI Taxonomy" id="297713"/>
    <lineage>
        <taxon>Eukaryota</taxon>
        <taxon>Fungi</taxon>
        <taxon>Dikarya</taxon>
        <taxon>Basidiomycota</taxon>
        <taxon>Agaricomycotina</taxon>
        <taxon>Agaricomycetes</taxon>
        <taxon>Agaricomycetidae</taxon>
        <taxon>Agaricales</taxon>
        <taxon>Marasmiineae</taxon>
        <taxon>Marasmiaceae</taxon>
        <taxon>Paramarasmius</taxon>
    </lineage>
</organism>
<evidence type="ECO:0000259" key="13">
    <source>
        <dbReference type="PROSITE" id="PS51164"/>
    </source>
</evidence>
<dbReference type="Proteomes" id="UP001383192">
    <property type="component" value="Unassembled WGS sequence"/>
</dbReference>
<dbReference type="Gene3D" id="3.40.50.1820">
    <property type="entry name" value="alpha/beta hydrolase"/>
    <property type="match status" value="1"/>
</dbReference>
<evidence type="ECO:0000256" key="2">
    <source>
        <dbReference type="ARBA" id="ARBA00010278"/>
    </source>
</evidence>
<comment type="caution">
    <text evidence="14">The sequence shown here is derived from an EMBL/GenBank/DDBJ whole genome shotgun (WGS) entry which is preliminary data.</text>
</comment>
<keyword evidence="6 11" id="KW-0378">Hydrolase</keyword>
<proteinExistence type="inferred from homology"/>
<dbReference type="GO" id="GO:0045493">
    <property type="term" value="P:xylan catabolic process"/>
    <property type="evidence" value="ECO:0007669"/>
    <property type="project" value="UniProtKB-UniRule"/>
</dbReference>
<dbReference type="PANTHER" id="PTHR38050">
    <property type="match status" value="1"/>
</dbReference>
<evidence type="ECO:0000256" key="9">
    <source>
        <dbReference type="ARBA" id="ARBA00025250"/>
    </source>
</evidence>
<evidence type="ECO:0000256" key="10">
    <source>
        <dbReference type="ARBA" id="ARBA00034075"/>
    </source>
</evidence>
<dbReference type="InterPro" id="IPR000254">
    <property type="entry name" value="CBD"/>
</dbReference>
<gene>
    <name evidence="14" type="ORF">VNI00_012113</name>
</gene>
<dbReference type="InterPro" id="IPR043595">
    <property type="entry name" value="FaeB/C/D"/>
</dbReference>
<evidence type="ECO:0000256" key="6">
    <source>
        <dbReference type="ARBA" id="ARBA00022801"/>
    </source>
</evidence>
<accession>A0AAW0C776</accession>
<dbReference type="PANTHER" id="PTHR38050:SF1">
    <property type="entry name" value="FERULOYL ESTERASE C"/>
    <property type="match status" value="1"/>
</dbReference>
<keyword evidence="5 11" id="KW-0732">Signal</keyword>
<comment type="similarity">
    <text evidence="2 11">Belongs to the faeC family.</text>
</comment>
<evidence type="ECO:0000313" key="15">
    <source>
        <dbReference type="Proteomes" id="UP001383192"/>
    </source>
</evidence>
<evidence type="ECO:0000256" key="5">
    <source>
        <dbReference type="ARBA" id="ARBA00022729"/>
    </source>
</evidence>
<feature type="signal peptide" evidence="11">
    <location>
        <begin position="1"/>
        <end position="21"/>
    </location>
</feature>
<evidence type="ECO:0000256" key="3">
    <source>
        <dbReference type="ARBA" id="ARBA00022525"/>
    </source>
</evidence>
<keyword evidence="3 11" id="KW-0964">Secreted</keyword>
<name>A0AAW0C776_9AGAR</name>
<dbReference type="InterPro" id="IPR029058">
    <property type="entry name" value="AB_hydrolase_fold"/>
</dbReference>
<comment type="catalytic activity">
    <reaction evidence="10 11">
        <text>feruloyl-polysaccharide + H2O = ferulate + polysaccharide.</text>
        <dbReference type="EC" id="3.1.1.73"/>
    </reaction>
</comment>
<feature type="chain" id="PRO_5043111202" description="Feruloyl esterase C" evidence="11">
    <location>
        <begin position="22"/>
        <end position="338"/>
    </location>
</feature>
<dbReference type="EC" id="3.1.1.73" evidence="11"/>
<evidence type="ECO:0000256" key="8">
    <source>
        <dbReference type="ARBA" id="ARBA00023326"/>
    </source>
</evidence>
<comment type="subcellular location">
    <subcellularLocation>
        <location evidence="1 11">Secreted</location>
    </subcellularLocation>
</comment>
<sequence length="338" mass="35074">MLSKFFVGALLLGALAPTTLAQSPVWGQCGGIGWNGATTCVSGACCTVSNPYYSQCIPGTCGGGTTGAPPTSTTSTTTTSPPLPSGSGTAGCGKTGLTSGTYSLTVNGQSRQYILKVPDNYDPNKPYRFILGLHWLGGTMGDVANGGLIQPFYGLQSLAANSAIFVAPQGIDNGWPNDNGRDTAFIDAIVQTIDNGLCVNPRLRFSTGFSYGAGMSYSLACNRANVFRAVAALSGGLISGCEGGNDPIAYLGIHGTRDQVLSITEGRSLKDTFVRSNGCTAQNAPEPSNGSGSHIKTEYQGCRAGYPVVWIPFDGDHTPVPPGNFAPSETWSFFSQFT</sequence>
<dbReference type="AlphaFoldDB" id="A0AAW0C776"/>
<dbReference type="PROSITE" id="PS00562">
    <property type="entry name" value="CBM1_1"/>
    <property type="match status" value="1"/>
</dbReference>
<feature type="domain" description="CBM1" evidence="13">
    <location>
        <begin position="21"/>
        <end position="57"/>
    </location>
</feature>
<reference evidence="14 15" key="1">
    <citation type="submission" date="2024-01" db="EMBL/GenBank/DDBJ databases">
        <title>A draft genome for a cacao thread blight-causing isolate of Paramarasmius palmivorus.</title>
        <authorList>
            <person name="Baruah I.K."/>
            <person name="Bukari Y."/>
            <person name="Amoako-Attah I."/>
            <person name="Meinhardt L.W."/>
            <person name="Bailey B.A."/>
            <person name="Cohen S.P."/>
        </authorList>
    </citation>
    <scope>NUCLEOTIDE SEQUENCE [LARGE SCALE GENOMIC DNA]</scope>
    <source>
        <strain evidence="14 15">GH-12</strain>
    </source>
</reference>
<dbReference type="GO" id="GO:0030248">
    <property type="term" value="F:cellulose binding"/>
    <property type="evidence" value="ECO:0007669"/>
    <property type="project" value="InterPro"/>
</dbReference>
<keyword evidence="4 11" id="KW-0858">Xylan degradation</keyword>
<protein>
    <recommendedName>
        <fullName evidence="11">Feruloyl esterase C</fullName>
        <ecNumber evidence="11">3.1.1.73</ecNumber>
    </recommendedName>
    <alternativeName>
        <fullName evidence="11">Ferulic acid esterase C</fullName>
    </alternativeName>
</protein>
<feature type="compositionally biased region" description="Low complexity" evidence="12">
    <location>
        <begin position="67"/>
        <end position="80"/>
    </location>
</feature>
<dbReference type="SMART" id="SM00236">
    <property type="entry name" value="fCBD"/>
    <property type="match status" value="1"/>
</dbReference>
<dbReference type="PROSITE" id="PS51164">
    <property type="entry name" value="CBM1_2"/>
    <property type="match status" value="1"/>
</dbReference>
<evidence type="ECO:0000256" key="12">
    <source>
        <dbReference type="SAM" id="MobiDB-lite"/>
    </source>
</evidence>